<dbReference type="Proteomes" id="UP000636709">
    <property type="component" value="Unassembled WGS sequence"/>
</dbReference>
<dbReference type="GO" id="GO:0080044">
    <property type="term" value="F:quercetin 7-O-glucosyltransferase activity"/>
    <property type="evidence" value="ECO:0007669"/>
    <property type="project" value="TreeGrafter"/>
</dbReference>
<keyword evidence="3" id="KW-1185">Reference proteome</keyword>
<dbReference type="Gene3D" id="3.40.50.2000">
    <property type="entry name" value="Glycogen Phosphorylase B"/>
    <property type="match status" value="1"/>
</dbReference>
<dbReference type="OrthoDB" id="676865at2759"/>
<accession>A0A835KJA3</accession>
<dbReference type="PANTHER" id="PTHR11926:SF1537">
    <property type="entry name" value="OS08G0168700 PROTEIN"/>
    <property type="match status" value="1"/>
</dbReference>
<organism evidence="2 3">
    <name type="scientific">Digitaria exilis</name>
    <dbReference type="NCBI Taxonomy" id="1010633"/>
    <lineage>
        <taxon>Eukaryota</taxon>
        <taxon>Viridiplantae</taxon>
        <taxon>Streptophyta</taxon>
        <taxon>Embryophyta</taxon>
        <taxon>Tracheophyta</taxon>
        <taxon>Spermatophyta</taxon>
        <taxon>Magnoliopsida</taxon>
        <taxon>Liliopsida</taxon>
        <taxon>Poales</taxon>
        <taxon>Poaceae</taxon>
        <taxon>PACMAD clade</taxon>
        <taxon>Panicoideae</taxon>
        <taxon>Panicodae</taxon>
        <taxon>Paniceae</taxon>
        <taxon>Anthephorinae</taxon>
        <taxon>Digitaria</taxon>
    </lineage>
</organism>
<name>A0A835KJA3_9POAL</name>
<comment type="similarity">
    <text evidence="1">Belongs to the UDP-glycosyltransferase family.</text>
</comment>
<dbReference type="EMBL" id="JACEFO010001343">
    <property type="protein sequence ID" value="KAF8739376.1"/>
    <property type="molecule type" value="Genomic_DNA"/>
</dbReference>
<proteinExistence type="inferred from homology"/>
<gene>
    <name evidence="2" type="ORF">HU200_013860</name>
</gene>
<evidence type="ECO:0000256" key="1">
    <source>
        <dbReference type="ARBA" id="ARBA00009995"/>
    </source>
</evidence>
<sequence length="219" mass="24109">MAPLTAQIEELSFSKGGDGIAGWKVLCFAFTRLSSGLSSFYVKQEDDQPNLYYVCRMKETAEILAIAIPGCRQHQPGAAARQAAPHRHGAYVTFVNTEHNHRRVQETEGAGAVRGQEGFSFEAIPDGLSDADRDSKQDYGRSIAMSTSTRCAVPFKDLIMRLNSKPGVPLVTCVLPTMMMRFALRVAQELGIPTMVLWTASAASLMTHMKLRELQDVEL</sequence>
<dbReference type="SUPFAM" id="SSF53756">
    <property type="entry name" value="UDP-Glycosyltransferase/glycogen phosphorylase"/>
    <property type="match status" value="1"/>
</dbReference>
<dbReference type="PANTHER" id="PTHR11926">
    <property type="entry name" value="GLUCOSYL/GLUCURONOSYL TRANSFERASES"/>
    <property type="match status" value="1"/>
</dbReference>
<comment type="caution">
    <text evidence="2">The sequence shown here is derived from an EMBL/GenBank/DDBJ whole genome shotgun (WGS) entry which is preliminary data.</text>
</comment>
<dbReference type="GO" id="GO:0080043">
    <property type="term" value="F:quercetin 3-O-glucosyltransferase activity"/>
    <property type="evidence" value="ECO:0007669"/>
    <property type="project" value="TreeGrafter"/>
</dbReference>
<dbReference type="AlphaFoldDB" id="A0A835KJA3"/>
<evidence type="ECO:0000313" key="3">
    <source>
        <dbReference type="Proteomes" id="UP000636709"/>
    </source>
</evidence>
<reference evidence="2" key="1">
    <citation type="submission" date="2020-07" db="EMBL/GenBank/DDBJ databases">
        <title>Genome sequence and genetic diversity analysis of an under-domesticated orphan crop, white fonio (Digitaria exilis).</title>
        <authorList>
            <person name="Bennetzen J.L."/>
            <person name="Chen S."/>
            <person name="Ma X."/>
            <person name="Wang X."/>
            <person name="Yssel A.E.J."/>
            <person name="Chaluvadi S.R."/>
            <person name="Johnson M."/>
            <person name="Gangashetty P."/>
            <person name="Hamidou F."/>
            <person name="Sanogo M.D."/>
            <person name="Zwaenepoel A."/>
            <person name="Wallace J."/>
            <person name="Van De Peer Y."/>
            <person name="Van Deynze A."/>
        </authorList>
    </citation>
    <scope>NUCLEOTIDE SEQUENCE</scope>
    <source>
        <tissue evidence="2">Leaves</tissue>
    </source>
</reference>
<evidence type="ECO:0000313" key="2">
    <source>
        <dbReference type="EMBL" id="KAF8739376.1"/>
    </source>
</evidence>
<protein>
    <submittedName>
        <fullName evidence="2">Uncharacterized protein</fullName>
    </submittedName>
</protein>